<dbReference type="GO" id="GO:0004519">
    <property type="term" value="F:endonuclease activity"/>
    <property type="evidence" value="ECO:0007669"/>
    <property type="project" value="UniProtKB-KW"/>
</dbReference>
<reference evidence="6" key="1">
    <citation type="journal article" date="2019" name="Int. J. Syst. Evol. Microbiol.">
        <title>The Global Catalogue of Microorganisms (GCM) 10K type strain sequencing project: providing services to taxonomists for standard genome sequencing and annotation.</title>
        <authorList>
            <consortium name="The Broad Institute Genomics Platform"/>
            <consortium name="The Broad Institute Genome Sequencing Center for Infectious Disease"/>
            <person name="Wu L."/>
            <person name="Ma J."/>
        </authorList>
    </citation>
    <scope>NUCLEOTIDE SEQUENCE [LARGE SCALE GENOMIC DNA]</scope>
    <source>
        <strain evidence="6">WYCCWR 13023</strain>
    </source>
</reference>
<gene>
    <name evidence="5" type="ORF">ACFO5S_11575</name>
</gene>
<feature type="domain" description="Type I restriction modification DNA specificity" evidence="4">
    <location>
        <begin position="225"/>
        <end position="412"/>
    </location>
</feature>
<organism evidence="5 6">
    <name type="scientific">Flavobacterium branchiicola</name>
    <dbReference type="NCBI Taxonomy" id="1114875"/>
    <lineage>
        <taxon>Bacteria</taxon>
        <taxon>Pseudomonadati</taxon>
        <taxon>Bacteroidota</taxon>
        <taxon>Flavobacteriia</taxon>
        <taxon>Flavobacteriales</taxon>
        <taxon>Flavobacteriaceae</taxon>
        <taxon>Flavobacterium</taxon>
    </lineage>
</organism>
<dbReference type="EC" id="3.1.21.-" evidence="5"/>
<name>A0ABV9PDK0_9FLAO</name>
<dbReference type="Pfam" id="PF01420">
    <property type="entry name" value="Methylase_S"/>
    <property type="match status" value="2"/>
</dbReference>
<keyword evidence="5" id="KW-0540">Nuclease</keyword>
<comment type="caution">
    <text evidence="5">The sequence shown here is derived from an EMBL/GenBank/DDBJ whole genome shotgun (WGS) entry which is preliminary data.</text>
</comment>
<dbReference type="Gene3D" id="1.10.287.1120">
    <property type="entry name" value="Bipartite methylase S protein"/>
    <property type="match status" value="1"/>
</dbReference>
<keyword evidence="5" id="KW-0378">Hydrolase</keyword>
<accession>A0ABV9PDK0</accession>
<evidence type="ECO:0000256" key="2">
    <source>
        <dbReference type="ARBA" id="ARBA00022747"/>
    </source>
</evidence>
<dbReference type="GO" id="GO:0016787">
    <property type="term" value="F:hydrolase activity"/>
    <property type="evidence" value="ECO:0007669"/>
    <property type="project" value="UniProtKB-KW"/>
</dbReference>
<sequence length="433" mass="49933">MKKYDKYKNSGVEWLGEIPEQWDFIRMKHLFKDHSEKNKPNEELLSVTQNKGVVPRTWVENRMVMPSGALESFKFIEKGDFAISLRSFEGGLEYCHHDGIISPAYTVLKTKRKINEKYYKYLFKSFSFISELQTSVVGIREGKNISFPELSYSFLPVPKVEEQTSIANFLDDKTAKIDQAITLKQKQIELLKERRQILIHKAVTRGLNNDVKLKDSSVEWIGEIPEHWKVKRFRNTFKLGKGLTITKENLTDEGIFCVNYGEIHSKFGFEVNPEIHKLKYVHTDYLINNSSSLINEGDFVFADTSEDLQGSGNFTYLNSKEQVFAGYHTVIARPSDNIISRFIAYEFDSLVFRSQIQAKVKGVKVYSITQSILKELSILVPPKNEQLEIVNYLDNSTKKIDTAISLKQQEIEKLKEYKMSLIDGVVTGKVKVY</sequence>
<evidence type="ECO:0000259" key="4">
    <source>
        <dbReference type="Pfam" id="PF01420"/>
    </source>
</evidence>
<dbReference type="InterPro" id="IPR044946">
    <property type="entry name" value="Restrct_endonuc_typeI_TRD_sf"/>
</dbReference>
<dbReference type="PANTHER" id="PTHR43140">
    <property type="entry name" value="TYPE-1 RESTRICTION ENZYME ECOKI SPECIFICITY PROTEIN"/>
    <property type="match status" value="1"/>
</dbReference>
<protein>
    <submittedName>
        <fullName evidence="5">Restriction endonuclease subunit S</fullName>
        <ecNumber evidence="5">3.1.21.-</ecNumber>
    </submittedName>
</protein>
<dbReference type="SUPFAM" id="SSF116734">
    <property type="entry name" value="DNA methylase specificity domain"/>
    <property type="match status" value="2"/>
</dbReference>
<dbReference type="InterPro" id="IPR000055">
    <property type="entry name" value="Restrct_endonuc_typeI_TRD"/>
</dbReference>
<evidence type="ECO:0000256" key="1">
    <source>
        <dbReference type="ARBA" id="ARBA00010923"/>
    </source>
</evidence>
<dbReference type="InterPro" id="IPR051212">
    <property type="entry name" value="Type-I_RE_S_subunit"/>
</dbReference>
<evidence type="ECO:0000256" key="3">
    <source>
        <dbReference type="ARBA" id="ARBA00023125"/>
    </source>
</evidence>
<keyword evidence="2" id="KW-0680">Restriction system</keyword>
<dbReference type="PANTHER" id="PTHR43140:SF1">
    <property type="entry name" value="TYPE I RESTRICTION ENZYME ECOKI SPECIFICITY SUBUNIT"/>
    <property type="match status" value="1"/>
</dbReference>
<dbReference type="EMBL" id="JBHSGV010000004">
    <property type="protein sequence ID" value="MFC4748092.1"/>
    <property type="molecule type" value="Genomic_DNA"/>
</dbReference>
<dbReference type="RefSeq" id="WP_213258086.1">
    <property type="nucleotide sequence ID" value="NZ_JAGYWA010000004.1"/>
</dbReference>
<keyword evidence="3" id="KW-0238">DNA-binding</keyword>
<keyword evidence="5" id="KW-0255">Endonuclease</keyword>
<comment type="similarity">
    <text evidence="1">Belongs to the type-I restriction system S methylase family.</text>
</comment>
<dbReference type="Proteomes" id="UP001595935">
    <property type="component" value="Unassembled WGS sequence"/>
</dbReference>
<feature type="domain" description="Type I restriction modification DNA specificity" evidence="4">
    <location>
        <begin position="19"/>
        <end position="178"/>
    </location>
</feature>
<evidence type="ECO:0000313" key="6">
    <source>
        <dbReference type="Proteomes" id="UP001595935"/>
    </source>
</evidence>
<proteinExistence type="inferred from homology"/>
<evidence type="ECO:0000313" key="5">
    <source>
        <dbReference type="EMBL" id="MFC4748092.1"/>
    </source>
</evidence>
<keyword evidence="6" id="KW-1185">Reference proteome</keyword>
<dbReference type="Gene3D" id="3.90.220.20">
    <property type="entry name" value="DNA methylase specificity domains"/>
    <property type="match status" value="2"/>
</dbReference>